<dbReference type="AlphaFoldDB" id="A0A426XTR9"/>
<dbReference type="EMBL" id="AMZH03017550">
    <property type="protein sequence ID" value="RRT42846.1"/>
    <property type="molecule type" value="Genomic_DNA"/>
</dbReference>
<evidence type="ECO:0000313" key="2">
    <source>
        <dbReference type="Proteomes" id="UP000287651"/>
    </source>
</evidence>
<feature type="non-terminal residue" evidence="1">
    <location>
        <position position="1"/>
    </location>
</feature>
<protein>
    <submittedName>
        <fullName evidence="1">Uncharacterized protein</fullName>
    </submittedName>
</protein>
<reference evidence="1 2" key="1">
    <citation type="journal article" date="2014" name="Agronomy (Basel)">
        <title>A Draft Genome Sequence for Ensete ventricosum, the Drought-Tolerant Tree Against Hunger.</title>
        <authorList>
            <person name="Harrison J."/>
            <person name="Moore K.A."/>
            <person name="Paszkiewicz K."/>
            <person name="Jones T."/>
            <person name="Grant M."/>
            <person name="Ambacheew D."/>
            <person name="Muzemil S."/>
            <person name="Studholme D.J."/>
        </authorList>
    </citation>
    <scope>NUCLEOTIDE SEQUENCE [LARGE SCALE GENOMIC DNA]</scope>
</reference>
<evidence type="ECO:0000313" key="1">
    <source>
        <dbReference type="EMBL" id="RRT42846.1"/>
    </source>
</evidence>
<organism evidence="1 2">
    <name type="scientific">Ensete ventricosum</name>
    <name type="common">Abyssinian banana</name>
    <name type="synonym">Musa ensete</name>
    <dbReference type="NCBI Taxonomy" id="4639"/>
    <lineage>
        <taxon>Eukaryota</taxon>
        <taxon>Viridiplantae</taxon>
        <taxon>Streptophyta</taxon>
        <taxon>Embryophyta</taxon>
        <taxon>Tracheophyta</taxon>
        <taxon>Spermatophyta</taxon>
        <taxon>Magnoliopsida</taxon>
        <taxon>Liliopsida</taxon>
        <taxon>Zingiberales</taxon>
        <taxon>Musaceae</taxon>
        <taxon>Ensete</taxon>
    </lineage>
</organism>
<sequence length="185" mass="20341">IADSLDGHDSDPSVIPVRQNVEWSITHRVHNPYSEYAPAYCCSEFSEWWNWASSSIRMSGLHLLVDGKFTLMRRYDKSVACSSFSGGFSLRSELSPRCDLLGLGDQPNLNSAKRAHSLSSICISKASNLVPIRSIDALAGYDGQGLRLQFCDSLRFRLPLVLRFEGVVAASKGFGGSGLRLGRKV</sequence>
<name>A0A426XTR9_ENSVE</name>
<accession>A0A426XTR9</accession>
<gene>
    <name evidence="1" type="ORF">B296_00020252</name>
</gene>
<proteinExistence type="predicted"/>
<dbReference type="Proteomes" id="UP000287651">
    <property type="component" value="Unassembled WGS sequence"/>
</dbReference>
<comment type="caution">
    <text evidence="1">The sequence shown here is derived from an EMBL/GenBank/DDBJ whole genome shotgun (WGS) entry which is preliminary data.</text>
</comment>